<gene>
    <name evidence="7" type="ORF">E3T61_12635</name>
</gene>
<evidence type="ECO:0000256" key="5">
    <source>
        <dbReference type="ARBA" id="ARBA00023136"/>
    </source>
</evidence>
<feature type="transmembrane region" description="Helical" evidence="6">
    <location>
        <begin position="89"/>
        <end position="105"/>
    </location>
</feature>
<comment type="caution">
    <text evidence="7">The sequence shown here is derived from an EMBL/GenBank/DDBJ whole genome shotgun (WGS) entry which is preliminary data.</text>
</comment>
<keyword evidence="8" id="KW-1185">Reference proteome</keyword>
<dbReference type="InterPro" id="IPR004307">
    <property type="entry name" value="TspO_MBR"/>
</dbReference>
<comment type="similarity">
    <text evidence="2">Belongs to the TspO/BZRP family.</text>
</comment>
<evidence type="ECO:0000313" key="7">
    <source>
        <dbReference type="EMBL" id="TFD87969.1"/>
    </source>
</evidence>
<keyword evidence="3 6" id="KW-0812">Transmembrane</keyword>
<keyword evidence="4 6" id="KW-1133">Transmembrane helix</keyword>
<accession>A0A4R9BQM0</accession>
<evidence type="ECO:0000256" key="2">
    <source>
        <dbReference type="ARBA" id="ARBA00007524"/>
    </source>
</evidence>
<dbReference type="GO" id="GO:0016020">
    <property type="term" value="C:membrane"/>
    <property type="evidence" value="ECO:0007669"/>
    <property type="project" value="UniProtKB-SubCell"/>
</dbReference>
<dbReference type="InterPro" id="IPR038330">
    <property type="entry name" value="TspO/MBR-related_sf"/>
</dbReference>
<feature type="transmembrane region" description="Helical" evidence="6">
    <location>
        <begin position="111"/>
        <end position="130"/>
    </location>
</feature>
<keyword evidence="5 6" id="KW-0472">Membrane</keyword>
<dbReference type="PANTHER" id="PTHR33802">
    <property type="entry name" value="SI:CH211-161H7.5-RELATED"/>
    <property type="match status" value="1"/>
</dbReference>
<dbReference type="RefSeq" id="WP_134641218.1">
    <property type="nucleotide sequence ID" value="NZ_SOHM01000030.1"/>
</dbReference>
<feature type="transmembrane region" description="Helical" evidence="6">
    <location>
        <begin position="55"/>
        <end position="77"/>
    </location>
</feature>
<protein>
    <submittedName>
        <fullName evidence="7">Tryptophan-rich sensory protein</fullName>
    </submittedName>
</protein>
<dbReference type="AlphaFoldDB" id="A0A4R9BQM0"/>
<dbReference type="Proteomes" id="UP000298468">
    <property type="component" value="Unassembled WGS sequence"/>
</dbReference>
<evidence type="ECO:0000256" key="3">
    <source>
        <dbReference type="ARBA" id="ARBA00022692"/>
    </source>
</evidence>
<feature type="transmembrane region" description="Helical" evidence="6">
    <location>
        <begin position="211"/>
        <end position="228"/>
    </location>
</feature>
<dbReference type="OrthoDB" id="5189031at2"/>
<feature type="transmembrane region" description="Helical" evidence="6">
    <location>
        <begin position="184"/>
        <end position="204"/>
    </location>
</feature>
<evidence type="ECO:0000256" key="6">
    <source>
        <dbReference type="SAM" id="Phobius"/>
    </source>
</evidence>
<feature type="transmembrane region" description="Helical" evidence="6">
    <location>
        <begin position="151"/>
        <end position="172"/>
    </location>
</feature>
<name>A0A4R9BQM0_9MICO</name>
<sequence>MITSRDLSRQIVVLLSAILGLVGAFIGSGAAGGNAVETASGGALAADATPIAPGGPAFSIWTPIYAGLVLYAIWQLLPKQKSDPRQRRLGYPIAASLLLNAAWILCVQYDLLWLTIPVIVVLLAVLVWTFRIILDSRPRTLVETVLVDGTLGLYLGWVCVATAANITAVLVHAGFNGFGLAADVWSVVIIAVAGLVGVFIAVAGQGRLTPTIALCWGLSWVAVARLTGDLLSTPTAIAAIVAVVVVVAVTVVLRIRAPRRLGETAPVVASARA</sequence>
<proteinExistence type="inferred from homology"/>
<dbReference type="EMBL" id="SOHM01000030">
    <property type="protein sequence ID" value="TFD87969.1"/>
    <property type="molecule type" value="Genomic_DNA"/>
</dbReference>
<comment type="subcellular location">
    <subcellularLocation>
        <location evidence="1">Membrane</location>
        <topology evidence="1">Multi-pass membrane protein</topology>
    </subcellularLocation>
</comment>
<reference evidence="7 8" key="1">
    <citation type="submission" date="2019-03" db="EMBL/GenBank/DDBJ databases">
        <title>Genomics of glacier-inhabiting Cryobacterium strains.</title>
        <authorList>
            <person name="Liu Q."/>
            <person name="Xin Y.-H."/>
        </authorList>
    </citation>
    <scope>NUCLEOTIDE SEQUENCE [LARGE SCALE GENOMIC DNA]</scope>
    <source>
        <strain evidence="7 8">Sr59</strain>
    </source>
</reference>
<evidence type="ECO:0000256" key="4">
    <source>
        <dbReference type="ARBA" id="ARBA00022989"/>
    </source>
</evidence>
<organism evidence="7 8">
    <name type="scientific">Cryobacterium lactosi</name>
    <dbReference type="NCBI Taxonomy" id="1259202"/>
    <lineage>
        <taxon>Bacteria</taxon>
        <taxon>Bacillati</taxon>
        <taxon>Actinomycetota</taxon>
        <taxon>Actinomycetes</taxon>
        <taxon>Micrococcales</taxon>
        <taxon>Microbacteriaceae</taxon>
        <taxon>Cryobacterium</taxon>
    </lineage>
</organism>
<dbReference type="PANTHER" id="PTHR33802:SF1">
    <property type="entry name" value="XK-RELATED PROTEIN"/>
    <property type="match status" value="1"/>
</dbReference>
<dbReference type="Pfam" id="PF03073">
    <property type="entry name" value="TspO_MBR"/>
    <property type="match status" value="1"/>
</dbReference>
<feature type="transmembrane region" description="Helical" evidence="6">
    <location>
        <begin position="234"/>
        <end position="253"/>
    </location>
</feature>
<evidence type="ECO:0000256" key="1">
    <source>
        <dbReference type="ARBA" id="ARBA00004141"/>
    </source>
</evidence>
<evidence type="ECO:0000313" key="8">
    <source>
        <dbReference type="Proteomes" id="UP000298468"/>
    </source>
</evidence>
<dbReference type="Gene3D" id="1.20.1260.100">
    <property type="entry name" value="TspO/MBR protein"/>
    <property type="match status" value="1"/>
</dbReference>